<evidence type="ECO:0000256" key="2">
    <source>
        <dbReference type="ARBA" id="ARBA00022448"/>
    </source>
</evidence>
<keyword evidence="5" id="KW-0547">Nucleotide-binding</keyword>
<dbReference type="Pfam" id="PF00005">
    <property type="entry name" value="ABC_tran"/>
    <property type="match status" value="1"/>
</dbReference>
<dbReference type="InterPro" id="IPR011527">
    <property type="entry name" value="ABC1_TM_dom"/>
</dbReference>
<dbReference type="InterPro" id="IPR036640">
    <property type="entry name" value="ABC1_TM_sf"/>
</dbReference>
<dbReference type="SUPFAM" id="SSF52540">
    <property type="entry name" value="P-loop containing nucleoside triphosphate hydrolases"/>
    <property type="match status" value="1"/>
</dbReference>
<feature type="transmembrane region" description="Helical" evidence="9">
    <location>
        <begin position="133"/>
        <end position="153"/>
    </location>
</feature>
<evidence type="ECO:0008006" key="14">
    <source>
        <dbReference type="Google" id="ProtNLM"/>
    </source>
</evidence>
<feature type="transmembrane region" description="Helical" evidence="9">
    <location>
        <begin position="239"/>
        <end position="261"/>
    </location>
</feature>
<name>A0A0S8G9T4_UNCW3</name>
<feature type="domain" description="ABC transporter" evidence="10">
    <location>
        <begin position="333"/>
        <end position="568"/>
    </location>
</feature>
<dbReference type="Pfam" id="PF00664">
    <property type="entry name" value="ABC_membrane"/>
    <property type="match status" value="1"/>
</dbReference>
<evidence type="ECO:0000256" key="1">
    <source>
        <dbReference type="ARBA" id="ARBA00004651"/>
    </source>
</evidence>
<dbReference type="InterPro" id="IPR003439">
    <property type="entry name" value="ABC_transporter-like_ATP-bd"/>
</dbReference>
<dbReference type="InterPro" id="IPR017871">
    <property type="entry name" value="ABC_transporter-like_CS"/>
</dbReference>
<dbReference type="EMBL" id="LJUO01000128">
    <property type="protein sequence ID" value="KPK69393.1"/>
    <property type="molecule type" value="Genomic_DNA"/>
</dbReference>
<keyword evidence="7 9" id="KW-1133">Transmembrane helix</keyword>
<comment type="caution">
    <text evidence="12">The sequence shown here is derived from an EMBL/GenBank/DDBJ whole genome shotgun (WGS) entry which is preliminary data.</text>
</comment>
<dbReference type="Gene3D" id="3.40.50.300">
    <property type="entry name" value="P-loop containing nucleotide triphosphate hydrolases"/>
    <property type="match status" value="1"/>
</dbReference>
<dbReference type="PROSITE" id="PS50929">
    <property type="entry name" value="ABC_TM1F"/>
    <property type="match status" value="1"/>
</dbReference>
<dbReference type="GO" id="GO:0015421">
    <property type="term" value="F:ABC-type oligopeptide transporter activity"/>
    <property type="evidence" value="ECO:0007669"/>
    <property type="project" value="TreeGrafter"/>
</dbReference>
<evidence type="ECO:0000256" key="4">
    <source>
        <dbReference type="ARBA" id="ARBA00022692"/>
    </source>
</evidence>
<keyword evidence="2" id="KW-0813">Transport</keyword>
<feature type="transmembrane region" description="Helical" evidence="9">
    <location>
        <begin position="16"/>
        <end position="39"/>
    </location>
</feature>
<dbReference type="SMART" id="SM00382">
    <property type="entry name" value="AAA"/>
    <property type="match status" value="1"/>
</dbReference>
<comment type="subcellular location">
    <subcellularLocation>
        <location evidence="1">Cell membrane</location>
        <topology evidence="1">Multi-pass membrane protein</topology>
    </subcellularLocation>
</comment>
<reference evidence="12 13" key="1">
    <citation type="journal article" date="2015" name="Microbiome">
        <title>Genomic resolution of linkages in carbon, nitrogen, and sulfur cycling among widespread estuary sediment bacteria.</title>
        <authorList>
            <person name="Baker B.J."/>
            <person name="Lazar C.S."/>
            <person name="Teske A.P."/>
            <person name="Dick G.J."/>
        </authorList>
    </citation>
    <scope>NUCLEOTIDE SEQUENCE [LARGE SCALE GENOMIC DNA]</scope>
    <source>
        <strain evidence="12">SM23_60</strain>
    </source>
</reference>
<dbReference type="GO" id="GO:0016887">
    <property type="term" value="F:ATP hydrolysis activity"/>
    <property type="evidence" value="ECO:0007669"/>
    <property type="project" value="InterPro"/>
</dbReference>
<feature type="transmembrane region" description="Helical" evidence="9">
    <location>
        <begin position="273"/>
        <end position="300"/>
    </location>
</feature>
<dbReference type="PANTHER" id="PTHR43394">
    <property type="entry name" value="ATP-DEPENDENT PERMEASE MDL1, MITOCHONDRIAL"/>
    <property type="match status" value="1"/>
</dbReference>
<evidence type="ECO:0000256" key="3">
    <source>
        <dbReference type="ARBA" id="ARBA00022475"/>
    </source>
</evidence>
<evidence type="ECO:0000259" key="11">
    <source>
        <dbReference type="PROSITE" id="PS50929"/>
    </source>
</evidence>
<protein>
    <recommendedName>
        <fullName evidence="14">Multidrug ABC transporter ATP-binding protein</fullName>
    </recommendedName>
</protein>
<keyword evidence="8 9" id="KW-0472">Membrane</keyword>
<dbReference type="GO" id="GO:0005886">
    <property type="term" value="C:plasma membrane"/>
    <property type="evidence" value="ECO:0007669"/>
    <property type="project" value="UniProtKB-SubCell"/>
</dbReference>
<feature type="domain" description="ABC transmembrane type-1" evidence="11">
    <location>
        <begin position="19"/>
        <end position="302"/>
    </location>
</feature>
<evidence type="ECO:0000256" key="8">
    <source>
        <dbReference type="ARBA" id="ARBA00023136"/>
    </source>
</evidence>
<dbReference type="InterPro" id="IPR039421">
    <property type="entry name" value="Type_1_exporter"/>
</dbReference>
<keyword evidence="3" id="KW-1003">Cell membrane</keyword>
<accession>A0A0S8G9T4</accession>
<gene>
    <name evidence="12" type="ORF">AMJ87_10570</name>
</gene>
<dbReference type="CDD" id="cd18541">
    <property type="entry name" value="ABC_6TM_TmrB_like"/>
    <property type="match status" value="1"/>
</dbReference>
<dbReference type="PANTHER" id="PTHR43394:SF1">
    <property type="entry name" value="ATP-BINDING CASSETTE SUB-FAMILY B MEMBER 10, MITOCHONDRIAL"/>
    <property type="match status" value="1"/>
</dbReference>
<dbReference type="FunFam" id="3.40.50.300:FF:000221">
    <property type="entry name" value="Multidrug ABC transporter ATP-binding protein"/>
    <property type="match status" value="1"/>
</dbReference>
<dbReference type="InterPro" id="IPR003593">
    <property type="entry name" value="AAA+_ATPase"/>
</dbReference>
<evidence type="ECO:0000313" key="12">
    <source>
        <dbReference type="EMBL" id="KPK69393.1"/>
    </source>
</evidence>
<keyword evidence="4 9" id="KW-0812">Transmembrane</keyword>
<organism evidence="12 13">
    <name type="scientific">candidate division WOR_3 bacterium SM23_60</name>
    <dbReference type="NCBI Taxonomy" id="1703780"/>
    <lineage>
        <taxon>Bacteria</taxon>
        <taxon>Bacteria division WOR-3</taxon>
    </lineage>
</organism>
<dbReference type="Gene3D" id="1.20.1560.10">
    <property type="entry name" value="ABC transporter type 1, transmembrane domain"/>
    <property type="match status" value="1"/>
</dbReference>
<dbReference type="GO" id="GO:0005524">
    <property type="term" value="F:ATP binding"/>
    <property type="evidence" value="ECO:0007669"/>
    <property type="project" value="UniProtKB-KW"/>
</dbReference>
<dbReference type="PROSITE" id="PS00211">
    <property type="entry name" value="ABC_TRANSPORTER_1"/>
    <property type="match status" value="1"/>
</dbReference>
<evidence type="ECO:0000313" key="13">
    <source>
        <dbReference type="Proteomes" id="UP000051096"/>
    </source>
</evidence>
<dbReference type="InterPro" id="IPR027417">
    <property type="entry name" value="P-loop_NTPase"/>
</dbReference>
<dbReference type="SUPFAM" id="SSF90123">
    <property type="entry name" value="ABC transporter transmembrane region"/>
    <property type="match status" value="1"/>
</dbReference>
<proteinExistence type="predicted"/>
<feature type="transmembrane region" description="Helical" evidence="9">
    <location>
        <begin position="159"/>
        <end position="177"/>
    </location>
</feature>
<evidence type="ECO:0000256" key="6">
    <source>
        <dbReference type="ARBA" id="ARBA00022840"/>
    </source>
</evidence>
<evidence type="ECO:0000256" key="9">
    <source>
        <dbReference type="SAM" id="Phobius"/>
    </source>
</evidence>
<feature type="transmembrane region" description="Helical" evidence="9">
    <location>
        <begin position="59"/>
        <end position="77"/>
    </location>
</feature>
<keyword evidence="6" id="KW-0067">ATP-binding</keyword>
<dbReference type="AlphaFoldDB" id="A0A0S8G9T4"/>
<sequence>MHTLLRLKRYLNKYKYHYLVGITALIAIDILQLIIPRVLKSAIDELTAGVAGSARLGQYFMIILALALGIAIGRFFWRYFIVGSSRKLERDLRTDLYRHLQTLDFSYFDTHKTGDLMAHAVNDINAVRMAMGFGFIILIDIVILGCASLIMMLNINPLLTLYALIPFPLITILSTRFGRLIHRLFEKVQESFAFLTERVRESLSGIRVVKVFVQEEAEIDKFDVLSKDYITKNVRLIRLWGMFFPALMFLATLGELIVLWFGGRSVIAGNITIGSFVAFMAYLQILIWPMIAIGWAINLFQRGAASQARLNKILDAQPTITGGTLTRQVRGRMEFKEVSFTYTGKNVPALSTISFCIEPKQFIGITGPIGSGKTCLVNLLLRLYEPQRGTILIDGKNIKDYAIENVRTNISYVPQDTFLFSDTVRANIVFGDRTASDHDVEEVARIAHIYDEIMELPHRFETHIGERGVTLSGGQKQRIALARALLMKRPIIILDDAVSSVDAETEREILSAIKLELKNRTSIVISHRVFALQDAAQIIVLDRGSIVQRGTHEELLRQGGLYSEIYKIQQLEMKLEGSA</sequence>
<dbReference type="Proteomes" id="UP000051096">
    <property type="component" value="Unassembled WGS sequence"/>
</dbReference>
<dbReference type="FunFam" id="1.20.1560.10:FF:000011">
    <property type="entry name" value="Multidrug ABC transporter ATP-binding protein"/>
    <property type="match status" value="1"/>
</dbReference>
<dbReference type="PROSITE" id="PS50893">
    <property type="entry name" value="ABC_TRANSPORTER_2"/>
    <property type="match status" value="1"/>
</dbReference>
<evidence type="ECO:0000256" key="7">
    <source>
        <dbReference type="ARBA" id="ARBA00022989"/>
    </source>
</evidence>
<evidence type="ECO:0000259" key="10">
    <source>
        <dbReference type="PROSITE" id="PS50893"/>
    </source>
</evidence>
<evidence type="ECO:0000256" key="5">
    <source>
        <dbReference type="ARBA" id="ARBA00022741"/>
    </source>
</evidence>